<comment type="caution">
    <text evidence="2">The sequence shown here is derived from an EMBL/GenBank/DDBJ whole genome shotgun (WGS) entry which is preliminary data.</text>
</comment>
<dbReference type="AlphaFoldDB" id="A0A8X6MR43"/>
<name>A0A8X6MR43_NEPPI</name>
<feature type="region of interest" description="Disordered" evidence="1">
    <location>
        <begin position="1"/>
        <end position="32"/>
    </location>
</feature>
<keyword evidence="3" id="KW-1185">Reference proteome</keyword>
<dbReference type="EMBL" id="BMAW01096084">
    <property type="protein sequence ID" value="GFS73236.1"/>
    <property type="molecule type" value="Genomic_DNA"/>
</dbReference>
<evidence type="ECO:0000313" key="2">
    <source>
        <dbReference type="EMBL" id="GFS73236.1"/>
    </source>
</evidence>
<reference evidence="2" key="1">
    <citation type="submission" date="2020-08" db="EMBL/GenBank/DDBJ databases">
        <title>Multicomponent nature underlies the extraordinary mechanical properties of spider dragline silk.</title>
        <authorList>
            <person name="Kono N."/>
            <person name="Nakamura H."/>
            <person name="Mori M."/>
            <person name="Yoshida Y."/>
            <person name="Ohtoshi R."/>
            <person name="Malay A.D."/>
            <person name="Moran D.A.P."/>
            <person name="Tomita M."/>
            <person name="Numata K."/>
            <person name="Arakawa K."/>
        </authorList>
    </citation>
    <scope>NUCLEOTIDE SEQUENCE</scope>
</reference>
<gene>
    <name evidence="2" type="ORF">NPIL_613321</name>
</gene>
<proteinExistence type="predicted"/>
<dbReference type="Proteomes" id="UP000887013">
    <property type="component" value="Unassembled WGS sequence"/>
</dbReference>
<feature type="non-terminal residue" evidence="2">
    <location>
        <position position="1"/>
    </location>
</feature>
<evidence type="ECO:0000313" key="3">
    <source>
        <dbReference type="Proteomes" id="UP000887013"/>
    </source>
</evidence>
<evidence type="ECO:0000256" key="1">
    <source>
        <dbReference type="SAM" id="MobiDB-lite"/>
    </source>
</evidence>
<organism evidence="2 3">
    <name type="scientific">Nephila pilipes</name>
    <name type="common">Giant wood spider</name>
    <name type="synonym">Nephila maculata</name>
    <dbReference type="NCBI Taxonomy" id="299642"/>
    <lineage>
        <taxon>Eukaryota</taxon>
        <taxon>Metazoa</taxon>
        <taxon>Ecdysozoa</taxon>
        <taxon>Arthropoda</taxon>
        <taxon>Chelicerata</taxon>
        <taxon>Arachnida</taxon>
        <taxon>Araneae</taxon>
        <taxon>Araneomorphae</taxon>
        <taxon>Entelegynae</taxon>
        <taxon>Araneoidea</taxon>
        <taxon>Nephilidae</taxon>
        <taxon>Nephila</taxon>
    </lineage>
</organism>
<sequence length="32" mass="3541">GIGNEWISDHQTSEWISDQAGPLITKEASKEL</sequence>
<accession>A0A8X6MR43</accession>
<protein>
    <submittedName>
        <fullName evidence="2">Uncharacterized protein</fullName>
    </submittedName>
</protein>